<organism evidence="3 4">
    <name type="scientific">Herrania umbratica</name>
    <dbReference type="NCBI Taxonomy" id="108875"/>
    <lineage>
        <taxon>Eukaryota</taxon>
        <taxon>Viridiplantae</taxon>
        <taxon>Streptophyta</taxon>
        <taxon>Embryophyta</taxon>
        <taxon>Tracheophyta</taxon>
        <taxon>Spermatophyta</taxon>
        <taxon>Magnoliopsida</taxon>
        <taxon>eudicotyledons</taxon>
        <taxon>Gunneridae</taxon>
        <taxon>Pentapetalae</taxon>
        <taxon>rosids</taxon>
        <taxon>malvids</taxon>
        <taxon>Malvales</taxon>
        <taxon>Malvaceae</taxon>
        <taxon>Byttnerioideae</taxon>
        <taxon>Herrania</taxon>
    </lineage>
</organism>
<name>A0A6J1BLH1_9ROSI</name>
<proteinExistence type="predicted"/>
<protein>
    <submittedName>
        <fullName evidence="4">Uncharacterized protein LOC110428800 isoform X1</fullName>
    </submittedName>
    <submittedName>
        <fullName evidence="5">Uncharacterized protein LOC110428800 isoform X2</fullName>
    </submittedName>
</protein>
<keyword evidence="3" id="KW-1185">Reference proteome</keyword>
<dbReference type="InterPro" id="IPR044662">
    <property type="entry name" value="HS1/DABB1-like"/>
</dbReference>
<dbReference type="PROSITE" id="PS51502">
    <property type="entry name" value="S_R_A_B_BARREL"/>
    <property type="match status" value="2"/>
</dbReference>
<dbReference type="Pfam" id="PF07876">
    <property type="entry name" value="Dabb"/>
    <property type="match status" value="1"/>
</dbReference>
<dbReference type="Gene3D" id="3.30.70.100">
    <property type="match status" value="2"/>
</dbReference>
<dbReference type="PANTHER" id="PTHR33178:SF5">
    <property type="entry name" value="EXPRESSED PROTEIN"/>
    <property type="match status" value="1"/>
</dbReference>
<evidence type="ECO:0000259" key="2">
    <source>
        <dbReference type="PROSITE" id="PS51502"/>
    </source>
</evidence>
<evidence type="ECO:0000313" key="3">
    <source>
        <dbReference type="Proteomes" id="UP000504621"/>
    </source>
</evidence>
<evidence type="ECO:0000313" key="4">
    <source>
        <dbReference type="RefSeq" id="XP_021300392.1"/>
    </source>
</evidence>
<sequence length="347" mass="39831">MNMTVLRDYLVTNIKSKNSGGNSGYYGDPHISICHSLYSAYQISNTKRVQYKQHSKARSGEKKTMVTLSLPMRQALTFPSFPIYSAISSNRRNRVAIFSCANGDDGQRHRNLRRRRKVVEHLCLLKANKYLSYDQEKDMLDYLYTSQYQMRGIVAVSLGQISGQTKEDYTHAVFMRFQSKEDLTKFYENPFYLQVLKEHVVPNCHSSRLDASLQGLMNVDYESEVEDDILPIFRKGEDFNYGVEFVLLIAFVEAAISGPAEDALTSLQELTMEFPCLIVQCTQGSNFNFSSEDYTHGVVIRFRSREAFEIFFTSSGYRDVWKSKFQPIARKTLAIHFSVDPVGTEIM</sequence>
<dbReference type="PANTHER" id="PTHR33178">
    <property type="match status" value="1"/>
</dbReference>
<dbReference type="GeneID" id="110428800"/>
<dbReference type="InterPro" id="IPR011008">
    <property type="entry name" value="Dimeric_a/b-barrel"/>
</dbReference>
<dbReference type="InterPro" id="IPR013097">
    <property type="entry name" value="Dabb"/>
</dbReference>
<dbReference type="Proteomes" id="UP000504621">
    <property type="component" value="Unplaced"/>
</dbReference>
<evidence type="ECO:0000256" key="1">
    <source>
        <dbReference type="ARBA" id="ARBA00011738"/>
    </source>
</evidence>
<feature type="domain" description="Stress-response A/B barrel" evidence="2">
    <location>
        <begin position="243"/>
        <end position="337"/>
    </location>
</feature>
<evidence type="ECO:0000313" key="5">
    <source>
        <dbReference type="RefSeq" id="XP_021300393.1"/>
    </source>
</evidence>
<gene>
    <name evidence="4 5" type="primary">LOC110428800</name>
</gene>
<dbReference type="SUPFAM" id="SSF54909">
    <property type="entry name" value="Dimeric alpha+beta barrel"/>
    <property type="match status" value="2"/>
</dbReference>
<dbReference type="SMART" id="SM00886">
    <property type="entry name" value="Dabb"/>
    <property type="match status" value="2"/>
</dbReference>
<dbReference type="AlphaFoldDB" id="A0A6J1BLH1"/>
<feature type="domain" description="Stress-response A/B barrel" evidence="2">
    <location>
        <begin position="119"/>
        <end position="221"/>
    </location>
</feature>
<comment type="subunit">
    <text evidence="1">Homodimer.</text>
</comment>
<dbReference type="OrthoDB" id="2016695at2759"/>
<accession>A0A6J1BLH1</accession>
<dbReference type="RefSeq" id="XP_021300392.1">
    <property type="nucleotide sequence ID" value="XM_021444717.1"/>
</dbReference>
<reference evidence="4 5" key="1">
    <citation type="submission" date="2025-04" db="UniProtKB">
        <authorList>
            <consortium name="RefSeq"/>
        </authorList>
    </citation>
    <scope>IDENTIFICATION</scope>
    <source>
        <tissue evidence="4 5">Leaf</tissue>
    </source>
</reference>
<dbReference type="RefSeq" id="XP_021300393.1">
    <property type="nucleotide sequence ID" value="XM_021444718.1"/>
</dbReference>